<dbReference type="SUPFAM" id="SSF56935">
    <property type="entry name" value="Porins"/>
    <property type="match status" value="1"/>
</dbReference>
<name>A0A7X0JWV9_9GAMM</name>
<reference evidence="2 3" key="1">
    <citation type="submission" date="2020-08" db="EMBL/GenBank/DDBJ databases">
        <title>Genomic Encyclopedia of Type Strains, Phase IV (KMG-IV): sequencing the most valuable type-strain genomes for metagenomic binning, comparative biology and taxonomic classification.</title>
        <authorList>
            <person name="Goeker M."/>
        </authorList>
    </citation>
    <scope>NUCLEOTIDE SEQUENCE [LARGE SCALE GENOMIC DNA]</scope>
    <source>
        <strain evidence="2 3">DSM 22368</strain>
    </source>
</reference>
<dbReference type="InterPro" id="IPR023614">
    <property type="entry name" value="Porin_dom_sf"/>
</dbReference>
<dbReference type="Pfam" id="PF13609">
    <property type="entry name" value="Porin_4"/>
    <property type="match status" value="1"/>
</dbReference>
<keyword evidence="3" id="KW-1185">Reference proteome</keyword>
<evidence type="ECO:0000259" key="1">
    <source>
        <dbReference type="Pfam" id="PF13609"/>
    </source>
</evidence>
<accession>A0A7X0JWV9</accession>
<sequence length="438" mass="50295">MQEVEEQQNKNKATTLTRKVLRHAIIFPVLLCSANAFSKDSENGFDLSQRISSKGYVDLRLQHFEGNNSWLDSGTGHSRFDSSHNGRPLLADFAAEIKMDIKAGSQIVTQIHAYPEQTSGVEVTELYWQYRPLRTGKVRSRWRVGLFYPKLSIENRGILWSSVYGLNYSAINSWLAEELRTVGVEGHWRWSIAGPSADSRHKLNATINVAIFGFNDPTGAILSWKGWSNHDRQSGLGTSLPFYPLPGVAAAENPQAKHYQPFREIDDRPGFYASFGLSRRQQFKAEIYYYDNQAEDTAFHDGQYAWRTRFIHLGGHYFLQPNVELYGQYIKGDTSMGRGFVLNDFESAFVGISKRIGPHRISARFERSTVKDLDNTPMDNNNETGNSANINYSYYLAPHWKFSAEYQQRRSRQARRHYRGERAYAKEDQLSLSARYYF</sequence>
<protein>
    <recommendedName>
        <fullName evidence="1">Porin domain-containing protein</fullName>
    </recommendedName>
</protein>
<dbReference type="GO" id="GO:0016020">
    <property type="term" value="C:membrane"/>
    <property type="evidence" value="ECO:0007669"/>
    <property type="project" value="InterPro"/>
</dbReference>
<evidence type="ECO:0000313" key="3">
    <source>
        <dbReference type="Proteomes" id="UP000528457"/>
    </source>
</evidence>
<dbReference type="Proteomes" id="UP000528457">
    <property type="component" value="Unassembled WGS sequence"/>
</dbReference>
<dbReference type="Gene3D" id="2.40.160.10">
    <property type="entry name" value="Porin"/>
    <property type="match status" value="1"/>
</dbReference>
<evidence type="ECO:0000313" key="2">
    <source>
        <dbReference type="EMBL" id="MBB6523737.1"/>
    </source>
</evidence>
<organism evidence="2 3">
    <name type="scientific">Pseudoteredinibacter isoporae</name>
    <dbReference type="NCBI Taxonomy" id="570281"/>
    <lineage>
        <taxon>Bacteria</taxon>
        <taxon>Pseudomonadati</taxon>
        <taxon>Pseudomonadota</taxon>
        <taxon>Gammaproteobacteria</taxon>
        <taxon>Cellvibrionales</taxon>
        <taxon>Cellvibrionaceae</taxon>
        <taxon>Pseudoteredinibacter</taxon>
    </lineage>
</organism>
<gene>
    <name evidence="2" type="ORF">HNR48_004051</name>
</gene>
<dbReference type="EMBL" id="JACHHT010000004">
    <property type="protein sequence ID" value="MBB6523737.1"/>
    <property type="molecule type" value="Genomic_DNA"/>
</dbReference>
<proteinExistence type="predicted"/>
<feature type="domain" description="Porin" evidence="1">
    <location>
        <begin position="267"/>
        <end position="412"/>
    </location>
</feature>
<dbReference type="GO" id="GO:0015288">
    <property type="term" value="F:porin activity"/>
    <property type="evidence" value="ECO:0007669"/>
    <property type="project" value="InterPro"/>
</dbReference>
<dbReference type="InParanoid" id="A0A7X0JWV9"/>
<dbReference type="InterPro" id="IPR033900">
    <property type="entry name" value="Gram_neg_porin_domain"/>
</dbReference>
<dbReference type="AlphaFoldDB" id="A0A7X0JWV9"/>
<dbReference type="RefSeq" id="WP_166843262.1">
    <property type="nucleotide sequence ID" value="NZ_JAAONY010000004.1"/>
</dbReference>
<comment type="caution">
    <text evidence="2">The sequence shown here is derived from an EMBL/GenBank/DDBJ whole genome shotgun (WGS) entry which is preliminary data.</text>
</comment>